<protein>
    <submittedName>
        <fullName evidence="1">Uncharacterized protein</fullName>
    </submittedName>
</protein>
<dbReference type="Proteomes" id="UP001166293">
    <property type="component" value="Unassembled WGS sequence"/>
</dbReference>
<reference evidence="1" key="1">
    <citation type="submission" date="2021-06" db="EMBL/GenBank/DDBJ databases">
        <title>Thalassococcus sp. CAU 1522 isolated from sea sand, Republic of Korea.</title>
        <authorList>
            <person name="Kim W."/>
        </authorList>
    </citation>
    <scope>NUCLEOTIDE SEQUENCE</scope>
    <source>
        <strain evidence="1">CAU 1522</strain>
    </source>
</reference>
<organism evidence="1 2">
    <name type="scientific">Thalassococcus arenae</name>
    <dbReference type="NCBI Taxonomy" id="2851652"/>
    <lineage>
        <taxon>Bacteria</taxon>
        <taxon>Pseudomonadati</taxon>
        <taxon>Pseudomonadota</taxon>
        <taxon>Alphaproteobacteria</taxon>
        <taxon>Rhodobacterales</taxon>
        <taxon>Roseobacteraceae</taxon>
        <taxon>Thalassococcus</taxon>
    </lineage>
</organism>
<comment type="caution">
    <text evidence="1">The sequence shown here is derived from an EMBL/GenBank/DDBJ whole genome shotgun (WGS) entry which is preliminary data.</text>
</comment>
<accession>A0ABS6N686</accession>
<name>A0ABS6N686_9RHOB</name>
<keyword evidence="2" id="KW-1185">Reference proteome</keyword>
<dbReference type="EMBL" id="JAHRWL010000001">
    <property type="protein sequence ID" value="MBV2359538.1"/>
    <property type="molecule type" value="Genomic_DNA"/>
</dbReference>
<dbReference type="RefSeq" id="WP_217777341.1">
    <property type="nucleotide sequence ID" value="NZ_JAHRWL010000001.1"/>
</dbReference>
<sequence length="143" mass="15620">MPIKSEILHAHRLLYMDHSGFITASDVSDNYHRFLSMPGAHKVCLALVDLRRIKGLRAYFDGMGAVADMISSDGDDRTDPWQIAIVTDNTGHLPLLLEYADRVGRSGGTRCAVLPTMAAAADWLGLPRDVIAGIETNRTQSAL</sequence>
<gene>
    <name evidence="1" type="ORF">KUH32_07120</name>
</gene>
<evidence type="ECO:0000313" key="2">
    <source>
        <dbReference type="Proteomes" id="UP001166293"/>
    </source>
</evidence>
<evidence type="ECO:0000313" key="1">
    <source>
        <dbReference type="EMBL" id="MBV2359538.1"/>
    </source>
</evidence>
<proteinExistence type="predicted"/>